<evidence type="ECO:0000313" key="2">
    <source>
        <dbReference type="EMBL" id="EDP98436.1"/>
    </source>
</evidence>
<gene>
    <name evidence="2" type="ORF">KAOT1_14502</name>
</gene>
<accession>A9DKZ2</accession>
<keyword evidence="1" id="KW-0175">Coiled coil</keyword>
<dbReference type="HOGENOM" id="CLU_1150674_0_0_10"/>
<dbReference type="eggNOG" id="ENOG5031WFJ">
    <property type="taxonomic scope" value="Bacteria"/>
</dbReference>
<reference evidence="2 3" key="1">
    <citation type="journal article" date="2011" name="J. Bacteriol.">
        <title>Genome sequence of the algicidal bacterium Kordia algicida OT-1.</title>
        <authorList>
            <person name="Lee H.S."/>
            <person name="Kang S.G."/>
            <person name="Kwon K.K."/>
            <person name="Lee J.H."/>
            <person name="Kim S.J."/>
        </authorList>
    </citation>
    <scope>NUCLEOTIDE SEQUENCE [LARGE SCALE GENOMIC DNA]</scope>
    <source>
        <strain evidence="2 3">OT-1</strain>
    </source>
</reference>
<proteinExistence type="predicted"/>
<comment type="caution">
    <text evidence="2">The sequence shown here is derived from an EMBL/GenBank/DDBJ whole genome shotgun (WGS) entry which is preliminary data.</text>
</comment>
<evidence type="ECO:0000313" key="3">
    <source>
        <dbReference type="Proteomes" id="UP000002945"/>
    </source>
</evidence>
<dbReference type="AlphaFoldDB" id="A9DKZ2"/>
<dbReference type="Proteomes" id="UP000002945">
    <property type="component" value="Unassembled WGS sequence"/>
</dbReference>
<name>A9DKZ2_9FLAO</name>
<organism evidence="2 3">
    <name type="scientific">Kordia algicida OT-1</name>
    <dbReference type="NCBI Taxonomy" id="391587"/>
    <lineage>
        <taxon>Bacteria</taxon>
        <taxon>Pseudomonadati</taxon>
        <taxon>Bacteroidota</taxon>
        <taxon>Flavobacteriia</taxon>
        <taxon>Flavobacteriales</taxon>
        <taxon>Flavobacteriaceae</taxon>
        <taxon>Kordia</taxon>
    </lineage>
</organism>
<feature type="coiled-coil region" evidence="1">
    <location>
        <begin position="163"/>
        <end position="190"/>
    </location>
</feature>
<sequence>MINKKRHSLLLIQTVERLMKKARSFTESNSDILELTKNGAFELIIEDKSNLSDFKFSISEPLQNGSNTIVFKLDYNPTNSILTNPRSVRTQENSVMTCLEEWTELIRSYNEVNLTPEEHILNEYEKEFYTNFEIIDEDADSKPYELDKQIIIHNYFTNVIKLLKVDEEENQELIQEAEIIQSEIPNMTKKVTIKRISNFFAKVRKKSLPLLKEILELGKKEVFKKAVNFLIEGMIDLLPFG</sequence>
<protein>
    <submittedName>
        <fullName evidence="2">Uncharacterized protein</fullName>
    </submittedName>
</protein>
<evidence type="ECO:0000256" key="1">
    <source>
        <dbReference type="SAM" id="Coils"/>
    </source>
</evidence>
<keyword evidence="3" id="KW-1185">Reference proteome</keyword>
<dbReference type="EMBL" id="ABIB01000001">
    <property type="protein sequence ID" value="EDP98436.1"/>
    <property type="molecule type" value="Genomic_DNA"/>
</dbReference>